<dbReference type="Proteomes" id="UP000623608">
    <property type="component" value="Unassembled WGS sequence"/>
</dbReference>
<evidence type="ECO:0000256" key="2">
    <source>
        <dbReference type="SAM" id="Phobius"/>
    </source>
</evidence>
<keyword evidence="2" id="KW-1133">Transmembrane helix</keyword>
<feature type="transmembrane region" description="Helical" evidence="2">
    <location>
        <begin position="1152"/>
        <end position="1169"/>
    </location>
</feature>
<accession>A0A919TX72</accession>
<comment type="caution">
    <text evidence="3">The sequence shown here is derived from an EMBL/GenBank/DDBJ whole genome shotgun (WGS) entry which is preliminary data.</text>
</comment>
<dbReference type="InterPro" id="IPR027417">
    <property type="entry name" value="P-loop_NTPase"/>
</dbReference>
<dbReference type="AlphaFoldDB" id="A0A919TX72"/>
<dbReference type="RefSeq" id="WP_203814610.1">
    <property type="nucleotide sequence ID" value="NZ_BOMY01000064.1"/>
</dbReference>
<feature type="transmembrane region" description="Helical" evidence="2">
    <location>
        <begin position="1114"/>
        <end position="1132"/>
    </location>
</feature>
<dbReference type="SUPFAM" id="SSF52540">
    <property type="entry name" value="P-loop containing nucleoside triphosphate hydrolases"/>
    <property type="match status" value="1"/>
</dbReference>
<sequence length="1224" mass="132060">MTGLPEVSWQRYWRARDGNTIAAESAVLLDIGLVDQAGLIPTQRVASNRCTVLLAPPGAGKSYELRVLTGSWQGDARRISLGGAGGPERLLSRIDEALCDLDTPGAMLALDSVDETSLRVAELIEFIDDVAARLPEAARLVLVCRSAAWLGSVEDVLRRHFDRSVGVFVLQPLTDADVLLYARAAGVDAAAFRTAVRASRIPGLAGSPHTLSLLVEEYRAAGDPGRALPGSQRDLFARSCRRLVSEPAGRHDPRRPADVENLLITARHLATLSLFSGRHLFTLSDVAGADHLTAADCGVEGYAAVLGTALFDTAGEDRLAFSHQTVVEFLAAEHLAGTGHSVELLRRLMHGRGGRLAPQIQAVAAWLVVMAPDRFISLLDTDPVAFIRSGVELTEPGYREALVDRLIDLAQAHELLRIHELDVAALGHPGLARRLRAVLTDPASTQDACALAIRIARHTSLVELNDVLIATALNDHRMTATRSAAGSASLALVPATPDSPLLALVNPSLDLDDPDDQLLGVGLRAHLNAGTRVPAVLRLLREPNNRDLFGTYRVVLLKDLPEKFANDEISTEEVRDSLAWAAATQPTVDDHRGLWGITEELHDAILAAGLRHLLDDQVREAVADLLVMRLDNHRPVPRSRRIRMPVPPDKTRQNLIDALRDRGLERPDLFRLVRAGILVPDDVPLSAAVLAAEPDDEPNDEPESLTEDELRGHLTQALRQKAGEAFPMFCYWARFTPGAADDDPRSSLRVVTLPGWALAEHDDVLASARDHLAVASDDGQAYSTAQALVLLSEDGDRPTLPDSQWRSLARTMMGVIAPSSDDPALAPSLQWIYGRARRELLDATSARMRESPDFAQFPLRRLAPVLTEKDVAWLRWIITDPVHHDETAAVACDRLVNLAPATAIDLLPRIGPDRERCLAVALLRHAGPAGWPAVRDLMVGNDELIRQIIGNIAGHGEAIARPLDAEQTVELWMLTDRLFPRGGDPDVQGAHLVSNRESVAILRDRMLPGLAERGTPEAVAALERIAAERPDEPLYKRIATLAQAALARTDWHPLQPREIVEILASEEVLALTTDEPADRTGFQLFSADVRGISAGLVFCALIAAGLWGRDGFEVATWIIAGALTVGGVTGWLGDGSLPKPQSHGWRRVRRHGTFFLGSVLVSVLLVAFVQRGEGRREPATRPTPAPPSASASTAVKATPGVVQPGAAGSGPSVSFSGAGPPPGR</sequence>
<proteinExistence type="predicted"/>
<dbReference type="EMBL" id="BOMY01000064">
    <property type="protein sequence ID" value="GIF26823.1"/>
    <property type="molecule type" value="Genomic_DNA"/>
</dbReference>
<evidence type="ECO:0000313" key="4">
    <source>
        <dbReference type="Proteomes" id="UP000623608"/>
    </source>
</evidence>
<keyword evidence="4" id="KW-1185">Reference proteome</keyword>
<keyword evidence="2" id="KW-0472">Membrane</keyword>
<evidence type="ECO:0000313" key="3">
    <source>
        <dbReference type="EMBL" id="GIF26823.1"/>
    </source>
</evidence>
<keyword evidence="2" id="KW-0812">Transmembrane</keyword>
<gene>
    <name evidence="3" type="ORF">Ate02nite_95530</name>
</gene>
<reference evidence="3" key="1">
    <citation type="submission" date="2021-01" db="EMBL/GenBank/DDBJ databases">
        <title>Whole genome shotgun sequence of Actinoplanes tereljensis NBRC 105297.</title>
        <authorList>
            <person name="Komaki H."/>
            <person name="Tamura T."/>
        </authorList>
    </citation>
    <scope>NUCLEOTIDE SEQUENCE</scope>
    <source>
        <strain evidence="3">NBRC 105297</strain>
    </source>
</reference>
<protein>
    <submittedName>
        <fullName evidence="3">Uncharacterized protein</fullName>
    </submittedName>
</protein>
<feature type="transmembrane region" description="Helical" evidence="2">
    <location>
        <begin position="1089"/>
        <end position="1107"/>
    </location>
</feature>
<feature type="compositionally biased region" description="Low complexity" evidence="1">
    <location>
        <begin position="1188"/>
        <end position="1199"/>
    </location>
</feature>
<name>A0A919TX72_9ACTN</name>
<evidence type="ECO:0000256" key="1">
    <source>
        <dbReference type="SAM" id="MobiDB-lite"/>
    </source>
</evidence>
<feature type="region of interest" description="Disordered" evidence="1">
    <location>
        <begin position="1175"/>
        <end position="1224"/>
    </location>
</feature>
<organism evidence="3 4">
    <name type="scientific">Paractinoplanes tereljensis</name>
    <dbReference type="NCBI Taxonomy" id="571912"/>
    <lineage>
        <taxon>Bacteria</taxon>
        <taxon>Bacillati</taxon>
        <taxon>Actinomycetota</taxon>
        <taxon>Actinomycetes</taxon>
        <taxon>Micromonosporales</taxon>
        <taxon>Micromonosporaceae</taxon>
        <taxon>Paractinoplanes</taxon>
    </lineage>
</organism>